<dbReference type="AlphaFoldDB" id="A0A223Q457"/>
<reference evidence="1" key="1">
    <citation type="journal article" date="2017" name="Oncotarget">
        <title>pSY153-MDR, a p12969-DIM-related mega plasmid carrying blaIMP-45 and armA, from clinical Pseudomonas putida.</title>
        <authorList>
            <person name="Yuan M."/>
            <person name="Chen H."/>
            <person name="Zhu X."/>
            <person name="Feng J."/>
            <person name="Zhan Z."/>
            <person name="Zhang D."/>
            <person name="Chen X."/>
            <person name="Zhao X."/>
            <person name="Lu J."/>
            <person name="Xu J."/>
            <person name="Zhou D."/>
            <person name="Li J."/>
        </authorList>
    </citation>
    <scope>NUCLEOTIDE SEQUENCE</scope>
    <source>
        <strain evidence="1">SY153</strain>
        <plasmid evidence="1">pSY153-MDR</plasmid>
    </source>
</reference>
<protein>
    <submittedName>
        <fullName evidence="1">Uncharacterized protein</fullName>
    </submittedName>
</protein>
<keyword evidence="1" id="KW-0614">Plasmid</keyword>
<evidence type="ECO:0000313" key="1">
    <source>
        <dbReference type="EMBL" id="ASU52396.1"/>
    </source>
</evidence>
<proteinExistence type="predicted"/>
<dbReference type="EMBL" id="KY883660">
    <property type="protein sequence ID" value="ASU52396.1"/>
    <property type="molecule type" value="Genomic_DNA"/>
</dbReference>
<organism evidence="1">
    <name type="scientific">Pseudomonas putida</name>
    <name type="common">Arthrobacter siderocapsulatus</name>
    <dbReference type="NCBI Taxonomy" id="303"/>
    <lineage>
        <taxon>Bacteria</taxon>
        <taxon>Pseudomonadati</taxon>
        <taxon>Pseudomonadota</taxon>
        <taxon>Gammaproteobacteria</taxon>
        <taxon>Pseudomonadales</taxon>
        <taxon>Pseudomonadaceae</taxon>
        <taxon>Pseudomonas</taxon>
    </lineage>
</organism>
<sequence length="54" mass="6063">MWTHCIEPKGTDIDGELFPAVYLSCGNCATLHDLADKAPNSKPNQRLEEIHEPR</sequence>
<name>A0A223Q457_PSEPU</name>
<geneLocation type="plasmid" evidence="1">
    <name>pSY153-MDR</name>
</geneLocation>
<accession>A0A223Q457</accession>